<evidence type="ECO:0000313" key="4">
    <source>
        <dbReference type="EMBL" id="MBJ6724940.1"/>
    </source>
</evidence>
<dbReference type="PANTHER" id="PTHR43278:SF2">
    <property type="entry name" value="IRON-SULFUR FLAVOPROTEIN"/>
    <property type="match status" value="1"/>
</dbReference>
<evidence type="ECO:0000313" key="5">
    <source>
        <dbReference type="Proteomes" id="UP000636888"/>
    </source>
</evidence>
<keyword evidence="5" id="KW-1185">Reference proteome</keyword>
<dbReference type="InterPro" id="IPR051796">
    <property type="entry name" value="ISF_SsuE-like"/>
</dbReference>
<reference evidence="4" key="1">
    <citation type="submission" date="2020-12" db="EMBL/GenBank/DDBJ databases">
        <title>Geomonas sp. Red875, isolated from river sediment.</title>
        <authorList>
            <person name="Xu Z."/>
            <person name="Zhang Z."/>
            <person name="Masuda Y."/>
            <person name="Itoh H."/>
            <person name="Senoo K."/>
        </authorList>
    </citation>
    <scope>NUCLEOTIDE SEQUENCE</scope>
    <source>
        <strain evidence="4">Red875</strain>
    </source>
</reference>
<name>A0A8J7JLJ0_9BACT</name>
<organism evidence="4 5">
    <name type="scientific">Geomesophilobacter sediminis</name>
    <dbReference type="NCBI Taxonomy" id="2798584"/>
    <lineage>
        <taxon>Bacteria</taxon>
        <taxon>Pseudomonadati</taxon>
        <taxon>Thermodesulfobacteriota</taxon>
        <taxon>Desulfuromonadia</taxon>
        <taxon>Geobacterales</taxon>
        <taxon>Geobacteraceae</taxon>
        <taxon>Geomesophilobacter</taxon>
    </lineage>
</organism>
<dbReference type="Pfam" id="PF03358">
    <property type="entry name" value="FMN_red"/>
    <property type="match status" value="1"/>
</dbReference>
<evidence type="ECO:0000256" key="1">
    <source>
        <dbReference type="ARBA" id="ARBA00022630"/>
    </source>
</evidence>
<sequence>MMKIIGFTGSPRREGNTAWTIDKILEGAKEKGAQTQSWYFSDLDIRPCGGCLGCHRGDHDRGKTGGRPCNYAFFPASNA</sequence>
<evidence type="ECO:0000259" key="3">
    <source>
        <dbReference type="Pfam" id="PF03358"/>
    </source>
</evidence>
<dbReference type="GO" id="GO:0016491">
    <property type="term" value="F:oxidoreductase activity"/>
    <property type="evidence" value="ECO:0007669"/>
    <property type="project" value="InterPro"/>
</dbReference>
<evidence type="ECO:0000256" key="2">
    <source>
        <dbReference type="ARBA" id="ARBA00022643"/>
    </source>
</evidence>
<dbReference type="AlphaFoldDB" id="A0A8J7JLJ0"/>
<comment type="caution">
    <text evidence="4">The sequence shown here is derived from an EMBL/GenBank/DDBJ whole genome shotgun (WGS) entry which is preliminary data.</text>
</comment>
<keyword evidence="2" id="KW-0288">FMN</keyword>
<accession>A0A8J7JLJ0</accession>
<dbReference type="EMBL" id="JAEMHM010000007">
    <property type="protein sequence ID" value="MBJ6724940.1"/>
    <property type="molecule type" value="Genomic_DNA"/>
</dbReference>
<proteinExistence type="predicted"/>
<dbReference type="InterPro" id="IPR005025">
    <property type="entry name" value="FMN_Rdtase-like_dom"/>
</dbReference>
<protein>
    <submittedName>
        <fullName evidence="4">Flavodoxin family protein</fullName>
    </submittedName>
</protein>
<dbReference type="SUPFAM" id="SSF52218">
    <property type="entry name" value="Flavoproteins"/>
    <property type="match status" value="1"/>
</dbReference>
<keyword evidence="1" id="KW-0285">Flavoprotein</keyword>
<dbReference type="PANTHER" id="PTHR43278">
    <property type="entry name" value="NAD(P)H-DEPENDENT FMN-CONTAINING OXIDOREDUCTASE YWQN-RELATED"/>
    <property type="match status" value="1"/>
</dbReference>
<dbReference type="Gene3D" id="3.40.50.360">
    <property type="match status" value="1"/>
</dbReference>
<dbReference type="InterPro" id="IPR029039">
    <property type="entry name" value="Flavoprotein-like_sf"/>
</dbReference>
<gene>
    <name evidence="4" type="ORF">JFN93_09495</name>
</gene>
<feature type="domain" description="NADPH-dependent FMN reductase-like" evidence="3">
    <location>
        <begin position="2"/>
        <end position="53"/>
    </location>
</feature>
<dbReference type="Proteomes" id="UP000636888">
    <property type="component" value="Unassembled WGS sequence"/>
</dbReference>